<keyword evidence="6" id="KW-0067">ATP-binding</keyword>
<evidence type="ECO:0000256" key="7">
    <source>
        <dbReference type="ARBA" id="ARBA00047899"/>
    </source>
</evidence>
<dbReference type="Gene3D" id="3.30.200.20">
    <property type="entry name" value="Phosphorylase Kinase, domain 1"/>
    <property type="match status" value="1"/>
</dbReference>
<evidence type="ECO:0000259" key="9">
    <source>
        <dbReference type="PROSITE" id="PS50011"/>
    </source>
</evidence>
<dbReference type="PANTHER" id="PTHR47634">
    <property type="entry name" value="PROTEIN KINASE DOMAIN-CONTAINING PROTEIN-RELATED"/>
    <property type="match status" value="1"/>
</dbReference>
<dbReference type="EMBL" id="JACAZF010000017">
    <property type="protein sequence ID" value="KAF7289361.1"/>
    <property type="molecule type" value="Genomic_DNA"/>
</dbReference>
<dbReference type="GO" id="GO:0005524">
    <property type="term" value="F:ATP binding"/>
    <property type="evidence" value="ECO:0007669"/>
    <property type="project" value="UniProtKB-KW"/>
</dbReference>
<dbReference type="EC" id="2.7.11.1" evidence="1"/>
<name>A0A8H6RZQ4_9AGAR</name>
<dbReference type="PROSITE" id="PS00108">
    <property type="entry name" value="PROTEIN_KINASE_ST"/>
    <property type="match status" value="1"/>
</dbReference>
<accession>A0A8H6RZQ4</accession>
<evidence type="ECO:0000256" key="4">
    <source>
        <dbReference type="ARBA" id="ARBA00022741"/>
    </source>
</evidence>
<dbReference type="InterPro" id="IPR008271">
    <property type="entry name" value="Ser/Thr_kinase_AS"/>
</dbReference>
<dbReference type="Proteomes" id="UP000636479">
    <property type="component" value="Unassembled WGS sequence"/>
</dbReference>
<dbReference type="GO" id="GO:0050684">
    <property type="term" value="P:regulation of mRNA processing"/>
    <property type="evidence" value="ECO:0007669"/>
    <property type="project" value="TreeGrafter"/>
</dbReference>
<comment type="catalytic activity">
    <reaction evidence="8">
        <text>L-seryl-[protein] + ATP = O-phospho-L-seryl-[protein] + ADP + H(+)</text>
        <dbReference type="Rhea" id="RHEA:17989"/>
        <dbReference type="Rhea" id="RHEA-COMP:9863"/>
        <dbReference type="Rhea" id="RHEA-COMP:11604"/>
        <dbReference type="ChEBI" id="CHEBI:15378"/>
        <dbReference type="ChEBI" id="CHEBI:29999"/>
        <dbReference type="ChEBI" id="CHEBI:30616"/>
        <dbReference type="ChEBI" id="CHEBI:83421"/>
        <dbReference type="ChEBI" id="CHEBI:456216"/>
        <dbReference type="EC" id="2.7.11.1"/>
    </reaction>
</comment>
<dbReference type="AlphaFoldDB" id="A0A8H6RZQ4"/>
<keyword evidence="11" id="KW-1185">Reference proteome</keyword>
<organism evidence="10 11">
    <name type="scientific">Mycena indigotica</name>
    <dbReference type="NCBI Taxonomy" id="2126181"/>
    <lineage>
        <taxon>Eukaryota</taxon>
        <taxon>Fungi</taxon>
        <taxon>Dikarya</taxon>
        <taxon>Basidiomycota</taxon>
        <taxon>Agaricomycotina</taxon>
        <taxon>Agaricomycetes</taxon>
        <taxon>Agaricomycetidae</taxon>
        <taxon>Agaricales</taxon>
        <taxon>Marasmiineae</taxon>
        <taxon>Mycenaceae</taxon>
        <taxon>Mycena</taxon>
    </lineage>
</organism>
<reference evidence="10" key="1">
    <citation type="submission" date="2020-05" db="EMBL/GenBank/DDBJ databases">
        <title>Mycena genomes resolve the evolution of fungal bioluminescence.</title>
        <authorList>
            <person name="Tsai I.J."/>
        </authorList>
    </citation>
    <scope>NUCLEOTIDE SEQUENCE</scope>
    <source>
        <strain evidence="10">171206Taipei</strain>
    </source>
</reference>
<dbReference type="GO" id="GO:0004674">
    <property type="term" value="F:protein serine/threonine kinase activity"/>
    <property type="evidence" value="ECO:0007669"/>
    <property type="project" value="UniProtKB-KW"/>
</dbReference>
<evidence type="ECO:0000256" key="1">
    <source>
        <dbReference type="ARBA" id="ARBA00012513"/>
    </source>
</evidence>
<evidence type="ECO:0000313" key="11">
    <source>
        <dbReference type="Proteomes" id="UP000636479"/>
    </source>
</evidence>
<dbReference type="RefSeq" id="XP_037213392.1">
    <property type="nucleotide sequence ID" value="XM_037370391.1"/>
</dbReference>
<dbReference type="InterPro" id="IPR051334">
    <property type="entry name" value="SRPK"/>
</dbReference>
<dbReference type="Gene3D" id="1.10.510.10">
    <property type="entry name" value="Transferase(Phosphotransferase) domain 1"/>
    <property type="match status" value="1"/>
</dbReference>
<proteinExistence type="predicted"/>
<comment type="catalytic activity">
    <reaction evidence="7">
        <text>L-threonyl-[protein] + ATP = O-phospho-L-threonyl-[protein] + ADP + H(+)</text>
        <dbReference type="Rhea" id="RHEA:46608"/>
        <dbReference type="Rhea" id="RHEA-COMP:11060"/>
        <dbReference type="Rhea" id="RHEA-COMP:11605"/>
        <dbReference type="ChEBI" id="CHEBI:15378"/>
        <dbReference type="ChEBI" id="CHEBI:30013"/>
        <dbReference type="ChEBI" id="CHEBI:30616"/>
        <dbReference type="ChEBI" id="CHEBI:61977"/>
        <dbReference type="ChEBI" id="CHEBI:456216"/>
        <dbReference type="EC" id="2.7.11.1"/>
    </reaction>
</comment>
<keyword evidence="5 10" id="KW-0418">Kinase</keyword>
<dbReference type="PANTHER" id="PTHR47634:SF9">
    <property type="entry name" value="PROTEIN KINASE DOMAIN-CONTAINING PROTEIN-RELATED"/>
    <property type="match status" value="1"/>
</dbReference>
<gene>
    <name evidence="10" type="ORF">MIND_01398500</name>
</gene>
<evidence type="ECO:0000256" key="3">
    <source>
        <dbReference type="ARBA" id="ARBA00022679"/>
    </source>
</evidence>
<evidence type="ECO:0000313" key="10">
    <source>
        <dbReference type="EMBL" id="KAF7289361.1"/>
    </source>
</evidence>
<dbReference type="InterPro" id="IPR011009">
    <property type="entry name" value="Kinase-like_dom_sf"/>
</dbReference>
<keyword evidence="3" id="KW-0808">Transferase</keyword>
<dbReference type="SMART" id="SM00220">
    <property type="entry name" value="S_TKc"/>
    <property type="match status" value="1"/>
</dbReference>
<dbReference type="GeneID" id="59352907"/>
<dbReference type="SUPFAM" id="SSF56112">
    <property type="entry name" value="Protein kinase-like (PK-like)"/>
    <property type="match status" value="1"/>
</dbReference>
<evidence type="ECO:0000256" key="2">
    <source>
        <dbReference type="ARBA" id="ARBA00022527"/>
    </source>
</evidence>
<dbReference type="PROSITE" id="PS50011">
    <property type="entry name" value="PROTEIN_KINASE_DOM"/>
    <property type="match status" value="1"/>
</dbReference>
<evidence type="ECO:0000256" key="6">
    <source>
        <dbReference type="ARBA" id="ARBA00022840"/>
    </source>
</evidence>
<dbReference type="OrthoDB" id="5979581at2759"/>
<keyword evidence="4" id="KW-0547">Nucleotide-binding</keyword>
<protein>
    <recommendedName>
        <fullName evidence="1">non-specific serine/threonine protein kinase</fullName>
        <ecNumber evidence="1">2.7.11.1</ecNumber>
    </recommendedName>
</protein>
<dbReference type="InterPro" id="IPR000719">
    <property type="entry name" value="Prot_kinase_dom"/>
</dbReference>
<feature type="domain" description="Protein kinase" evidence="9">
    <location>
        <begin position="61"/>
        <end position="418"/>
    </location>
</feature>
<evidence type="ECO:0000256" key="5">
    <source>
        <dbReference type="ARBA" id="ARBA00022777"/>
    </source>
</evidence>
<dbReference type="Pfam" id="PF00069">
    <property type="entry name" value="Pkinase"/>
    <property type="match status" value="1"/>
</dbReference>
<sequence>MRKTGPHLTHTIIVHSTSISSRRHLTHHSYTPAKSVCTARRVMASTHYNPQLGATLKNERYTLLRKLGEGITAVSWLVRDSTATGSTKKYFAAKILSAEATAEPNGPAREREFLQSINDYADKVDDDEGLGYLPALFDSFNEGPHLCLILSLYSTSVSALRRSAPTKCLPVYMVRSIIYMTLHALGVLHNLEIVHTDVKLDNILFSNDRFFLDANLDKYLQQYPVQLSNPEPQPIPHSWTYDTSAFEAEKMTVSLIDYGHAEWSEGTPLGENFCPLSLRPPEVLLSSGFGTAIDIWSVGCLTFELLVGRWLFHPEDGGDDWTIEEDHLAKMQELTGQRFSADVLVRAKKGAEYFDSQGALVRIPELIPVSIEQAMQNYNISGLAEEDIKESADFIRACLQLDHTKRPTAGELLKHSFAMKAWNS</sequence>
<dbReference type="GO" id="GO:0000245">
    <property type="term" value="P:spliceosomal complex assembly"/>
    <property type="evidence" value="ECO:0007669"/>
    <property type="project" value="TreeGrafter"/>
</dbReference>
<comment type="caution">
    <text evidence="10">The sequence shown here is derived from an EMBL/GenBank/DDBJ whole genome shotgun (WGS) entry which is preliminary data.</text>
</comment>
<keyword evidence="2" id="KW-0723">Serine/threonine-protein kinase</keyword>
<evidence type="ECO:0000256" key="8">
    <source>
        <dbReference type="ARBA" id="ARBA00048679"/>
    </source>
</evidence>